<name>A0A0H5RG21_9EUKA</name>
<feature type="domain" description="Cathepsin C exclusion" evidence="1">
    <location>
        <begin position="5"/>
        <end position="33"/>
    </location>
</feature>
<dbReference type="AlphaFoldDB" id="A0A0H5RG21"/>
<dbReference type="EMBL" id="HACM01012668">
    <property type="protein sequence ID" value="CRZ13110.1"/>
    <property type="molecule type" value="Transcribed_RNA"/>
</dbReference>
<organism evidence="2">
    <name type="scientific">Spongospora subterranea</name>
    <dbReference type="NCBI Taxonomy" id="70186"/>
    <lineage>
        <taxon>Eukaryota</taxon>
        <taxon>Sar</taxon>
        <taxon>Rhizaria</taxon>
        <taxon>Endomyxa</taxon>
        <taxon>Phytomyxea</taxon>
        <taxon>Plasmodiophorida</taxon>
        <taxon>Plasmodiophoridae</taxon>
        <taxon>Spongospora</taxon>
    </lineage>
</organism>
<dbReference type="InterPro" id="IPR014882">
    <property type="entry name" value="CathepsinC_exc"/>
</dbReference>
<dbReference type="Gene3D" id="2.40.128.80">
    <property type="entry name" value="Cathepsin C, exclusion domain"/>
    <property type="match status" value="1"/>
</dbReference>
<evidence type="ECO:0000313" key="2">
    <source>
        <dbReference type="EMBL" id="CRZ13110.1"/>
    </source>
</evidence>
<dbReference type="InterPro" id="IPR036496">
    <property type="entry name" value="CathepsinC_exc_dom_sf"/>
</dbReference>
<feature type="non-terminal residue" evidence="2">
    <location>
        <position position="131"/>
    </location>
</feature>
<proteinExistence type="predicted"/>
<evidence type="ECO:0000259" key="1">
    <source>
        <dbReference type="Pfam" id="PF08773"/>
    </source>
</evidence>
<sequence>ISDLSSYVSICSETSIGWFHDQSGHNWGCMKGNQIIDRDDDRLYRKRYMTLTTATSFFDESSRHAEFRSDMDMIDMINSDPESLWTAGVNHDFERRSLYHINKMAGRRRFVKPRMARRQRSQRDEVAGDVP</sequence>
<feature type="non-terminal residue" evidence="2">
    <location>
        <position position="1"/>
    </location>
</feature>
<protein>
    <recommendedName>
        <fullName evidence="1">Cathepsin C exclusion domain-containing protein</fullName>
    </recommendedName>
</protein>
<dbReference type="SUPFAM" id="SSF75001">
    <property type="entry name" value="Dipeptidyl peptidase I (cathepsin C), exclusion domain"/>
    <property type="match status" value="1"/>
</dbReference>
<dbReference type="Pfam" id="PF08773">
    <property type="entry name" value="CathepsinC_exc"/>
    <property type="match status" value="1"/>
</dbReference>
<reference evidence="2" key="1">
    <citation type="submission" date="2015-04" db="EMBL/GenBank/DDBJ databases">
        <title>The genome sequence of the plant pathogenic Rhizarian Plasmodiophora brassicae reveals insights in its biotrophic life cycle and the origin of chitin synthesis.</title>
        <authorList>
            <person name="Schwelm A."/>
            <person name="Fogelqvist J."/>
            <person name="Knaust A."/>
            <person name="Julke S."/>
            <person name="Lilja T."/>
            <person name="Dhandapani V."/>
            <person name="Bonilla-Rosso G."/>
            <person name="Karlsson M."/>
            <person name="Shevchenko A."/>
            <person name="Choi S.R."/>
            <person name="Kim H.G."/>
            <person name="Park J.Y."/>
            <person name="Lim Y.P."/>
            <person name="Ludwig-Muller J."/>
            <person name="Dixelius C."/>
        </authorList>
    </citation>
    <scope>NUCLEOTIDE SEQUENCE</scope>
    <source>
        <tissue evidence="2">Potato root galls</tissue>
    </source>
</reference>
<accession>A0A0H5RG21</accession>